<accession>A0A0E3WRA6</accession>
<dbReference type="PATRIC" id="fig|1434113.4.peg.1110"/>
<reference evidence="1 2" key="1">
    <citation type="submission" date="2014-07" db="EMBL/GenBank/DDBJ databases">
        <title>Methanogenic archaea and the global carbon cycle.</title>
        <authorList>
            <person name="Henriksen J.R."/>
            <person name="Luke J."/>
            <person name="Reinhart S."/>
            <person name="Benedict M.N."/>
            <person name="Youngblut N.D."/>
            <person name="Metcalf M.E."/>
            <person name="Whitaker R.J."/>
            <person name="Metcalf W.W."/>
        </authorList>
    </citation>
    <scope>NUCLEOTIDE SEQUENCE [LARGE SCALE GENOMIC DNA]</scope>
    <source>
        <strain evidence="1 2">C16</strain>
    </source>
</reference>
<dbReference type="AlphaFoldDB" id="A0A0E3WRA6"/>
<protein>
    <submittedName>
        <fullName evidence="1">Uncharacterized protein</fullName>
    </submittedName>
</protein>
<proteinExistence type="predicted"/>
<evidence type="ECO:0000313" key="1">
    <source>
        <dbReference type="EMBL" id="AKB70775.1"/>
    </source>
</evidence>
<dbReference type="HOGENOM" id="CLU_2766106_0_0_2"/>
<dbReference type="Proteomes" id="UP000033071">
    <property type="component" value="Chromosome"/>
</dbReference>
<evidence type="ECO:0000313" key="2">
    <source>
        <dbReference type="Proteomes" id="UP000033071"/>
    </source>
</evidence>
<gene>
    <name evidence="1" type="ORF">MSMAC_0885</name>
</gene>
<sequence length="69" mass="7998">MRYLPLSVSEFSAILCSGSQESVIENRKHRNIFPLFHTHEFARFSYLINAHSQNPVFCVIIRTTKINTS</sequence>
<dbReference type="KEGG" id="mmac:MSMAC_0885"/>
<dbReference type="EMBL" id="CP009514">
    <property type="protein sequence ID" value="AKB70775.1"/>
    <property type="molecule type" value="Genomic_DNA"/>
</dbReference>
<name>A0A0E3WRA6_METMZ</name>
<organism evidence="1 2">
    <name type="scientific">Methanosarcina mazei C16</name>
    <dbReference type="NCBI Taxonomy" id="1434113"/>
    <lineage>
        <taxon>Archaea</taxon>
        <taxon>Methanobacteriati</taxon>
        <taxon>Methanobacteriota</taxon>
        <taxon>Stenosarchaea group</taxon>
        <taxon>Methanomicrobia</taxon>
        <taxon>Methanosarcinales</taxon>
        <taxon>Methanosarcinaceae</taxon>
        <taxon>Methanosarcina</taxon>
    </lineage>
</organism>